<sequence>MTAHIDSFEHLLIDTTAAGVRTITLNRPERLNAVNPRLATELPIAMANAAREDAVRVVVITGAGRGFCAGLDLGEPGLREDADRATRLDPYYWVGRWVQSITSCEKPVLAAVNGAAAGAGFGLALACDLRLVSASATVTAGYVRRGLSPDAGVTWFLPRLIGHARATDIILTGRDVRADEAERIGLATSVLADDAFADGVQRYAAQLAAGPPLALALSKRLLLASPDATLDAQLREELTHIKSCFASADVREAMVAFKEKRVPTFEGR</sequence>
<organism evidence="2 3">
    <name type="scientific">Gemmatimonas groenlandica</name>
    <dbReference type="NCBI Taxonomy" id="2732249"/>
    <lineage>
        <taxon>Bacteria</taxon>
        <taxon>Pseudomonadati</taxon>
        <taxon>Gemmatimonadota</taxon>
        <taxon>Gemmatimonadia</taxon>
        <taxon>Gemmatimonadales</taxon>
        <taxon>Gemmatimonadaceae</taxon>
        <taxon>Gemmatimonas</taxon>
    </lineage>
</organism>
<dbReference type="EMBL" id="CP053085">
    <property type="protein sequence ID" value="QJR37114.1"/>
    <property type="molecule type" value="Genomic_DNA"/>
</dbReference>
<accession>A0A6M4IQB6</accession>
<dbReference type="Pfam" id="PF00378">
    <property type="entry name" value="ECH_1"/>
    <property type="match status" value="1"/>
</dbReference>
<dbReference type="CDD" id="cd06558">
    <property type="entry name" value="crotonase-like"/>
    <property type="match status" value="1"/>
</dbReference>
<dbReference type="AlphaFoldDB" id="A0A6M4IQB6"/>
<gene>
    <name evidence="2" type="ORF">HKW67_17110</name>
</gene>
<comment type="similarity">
    <text evidence="1">Belongs to the enoyl-CoA hydratase/isomerase family.</text>
</comment>
<dbReference type="InterPro" id="IPR029045">
    <property type="entry name" value="ClpP/crotonase-like_dom_sf"/>
</dbReference>
<dbReference type="InterPro" id="IPR001753">
    <property type="entry name" value="Enoyl-CoA_hydra/iso"/>
</dbReference>
<dbReference type="KEGG" id="ggr:HKW67_17110"/>
<dbReference type="Gene3D" id="3.90.226.10">
    <property type="entry name" value="2-enoyl-CoA Hydratase, Chain A, domain 1"/>
    <property type="match status" value="1"/>
</dbReference>
<proteinExistence type="inferred from homology"/>
<evidence type="ECO:0000313" key="3">
    <source>
        <dbReference type="Proteomes" id="UP000500938"/>
    </source>
</evidence>
<keyword evidence="3" id="KW-1185">Reference proteome</keyword>
<dbReference type="PANTHER" id="PTHR43459:SF1">
    <property type="entry name" value="EG:BACN32G11.4 PROTEIN"/>
    <property type="match status" value="1"/>
</dbReference>
<dbReference type="InterPro" id="IPR018376">
    <property type="entry name" value="Enoyl-CoA_hyd/isom_CS"/>
</dbReference>
<name>A0A6M4IQB6_9BACT</name>
<dbReference type="Proteomes" id="UP000500938">
    <property type="component" value="Chromosome"/>
</dbReference>
<dbReference type="GO" id="GO:0003824">
    <property type="term" value="F:catalytic activity"/>
    <property type="evidence" value="ECO:0007669"/>
    <property type="project" value="InterPro"/>
</dbReference>
<dbReference type="RefSeq" id="WP_171226547.1">
    <property type="nucleotide sequence ID" value="NZ_CP053085.1"/>
</dbReference>
<evidence type="ECO:0000313" key="2">
    <source>
        <dbReference type="EMBL" id="QJR37114.1"/>
    </source>
</evidence>
<evidence type="ECO:0000256" key="1">
    <source>
        <dbReference type="RuleBase" id="RU003707"/>
    </source>
</evidence>
<reference evidence="2 3" key="1">
    <citation type="submission" date="2020-05" db="EMBL/GenBank/DDBJ databases">
        <title>Complete genome sequence of Gemmatimonas greenlandica TET16.</title>
        <authorList>
            <person name="Zeng Y."/>
        </authorList>
    </citation>
    <scope>NUCLEOTIDE SEQUENCE [LARGE SCALE GENOMIC DNA]</scope>
    <source>
        <strain evidence="2 3">TET16</strain>
    </source>
</reference>
<dbReference type="PANTHER" id="PTHR43459">
    <property type="entry name" value="ENOYL-COA HYDRATASE"/>
    <property type="match status" value="1"/>
</dbReference>
<dbReference type="SUPFAM" id="SSF52096">
    <property type="entry name" value="ClpP/crotonase"/>
    <property type="match status" value="1"/>
</dbReference>
<protein>
    <submittedName>
        <fullName evidence="2">Enoyl-CoA hydratase</fullName>
    </submittedName>
</protein>
<dbReference type="PROSITE" id="PS00166">
    <property type="entry name" value="ENOYL_COA_HYDRATASE"/>
    <property type="match status" value="1"/>
</dbReference>